<accession>A0A4R8VDI4</accession>
<protein>
    <submittedName>
        <fullName evidence="1">Uncharacterized protein</fullName>
    </submittedName>
</protein>
<sequence>MATLVLVSVLGLTSCANGVSHDHSGARAELNPQLSQIVLPLEAFAMNWSEAQTINQANATLTSQCMGKKGLSFPRAGQDWASVPPIPERRYGLWSRMDAENNGYELPQSAESKLIESQENSFGDDWWQAFHSCFNTERQLPLMAVNSSPNQTVVDRGINESFEALLASPEFKAERGKWSSCIESDGLALNPDARVLVPQFPPAGEEQLKVAALDVACKEKLNTVQILADWETRNQLDYIDAHEAELKAYRDSVDKVLAEAKKVITTVAG</sequence>
<dbReference type="AlphaFoldDB" id="A0A4R8VDI4"/>
<evidence type="ECO:0000313" key="1">
    <source>
        <dbReference type="EMBL" id="TFB79897.1"/>
    </source>
</evidence>
<name>A0A4R8VDI4_9MICO</name>
<evidence type="ECO:0000313" key="2">
    <source>
        <dbReference type="Proteomes" id="UP000298488"/>
    </source>
</evidence>
<dbReference type="Proteomes" id="UP000298488">
    <property type="component" value="Unassembled WGS sequence"/>
</dbReference>
<comment type="caution">
    <text evidence="1">The sequence shown here is derived from an EMBL/GenBank/DDBJ whole genome shotgun (WGS) entry which is preliminary data.</text>
</comment>
<keyword evidence="2" id="KW-1185">Reference proteome</keyword>
<organism evidence="1 2">
    <name type="scientific">Terrimesophilobacter mesophilus</name>
    <dbReference type="NCBI Taxonomy" id="433647"/>
    <lineage>
        <taxon>Bacteria</taxon>
        <taxon>Bacillati</taxon>
        <taxon>Actinomycetota</taxon>
        <taxon>Actinomycetes</taxon>
        <taxon>Micrococcales</taxon>
        <taxon>Microbacteriaceae</taxon>
        <taxon>Terrimesophilobacter</taxon>
    </lineage>
</organism>
<proteinExistence type="predicted"/>
<reference evidence="1 2" key="1">
    <citation type="submission" date="2019-03" db="EMBL/GenBank/DDBJ databases">
        <title>Genomics of glacier-inhabiting Cryobacterium strains.</title>
        <authorList>
            <person name="Liu Q."/>
            <person name="Xin Y.-H."/>
        </authorList>
    </citation>
    <scope>NUCLEOTIDE SEQUENCE [LARGE SCALE GENOMIC DNA]</scope>
    <source>
        <strain evidence="1 2">CGMCC 1.10440</strain>
    </source>
</reference>
<gene>
    <name evidence="1" type="ORF">E3N84_07470</name>
</gene>
<dbReference type="RefSeq" id="WP_167309692.1">
    <property type="nucleotide sequence ID" value="NZ_JACHBP010000001.1"/>
</dbReference>
<dbReference type="EMBL" id="SOFI01000003">
    <property type="protein sequence ID" value="TFB79897.1"/>
    <property type="molecule type" value="Genomic_DNA"/>
</dbReference>